<dbReference type="Proteomes" id="UP000188320">
    <property type="component" value="Unassembled WGS sequence"/>
</dbReference>
<proteinExistence type="predicted"/>
<evidence type="ECO:0000313" key="2">
    <source>
        <dbReference type="Proteomes" id="UP000188320"/>
    </source>
</evidence>
<comment type="caution">
    <text evidence="1">The sequence shown here is derived from an EMBL/GenBank/DDBJ whole genome shotgun (WGS) entry which is preliminary data.</text>
</comment>
<keyword evidence="2" id="KW-1185">Reference proteome</keyword>
<name>A0A1R1PSF6_ZANCU</name>
<protein>
    <submittedName>
        <fullName evidence="1">Uncharacterized protein</fullName>
    </submittedName>
</protein>
<reference evidence="2" key="1">
    <citation type="submission" date="2017-01" db="EMBL/GenBank/DDBJ databases">
        <authorList>
            <person name="Wang Y."/>
            <person name="White M."/>
            <person name="Kvist S."/>
            <person name="Moncalvo J.-M."/>
        </authorList>
    </citation>
    <scope>NUCLEOTIDE SEQUENCE [LARGE SCALE GENOMIC DNA]</scope>
    <source>
        <strain evidence="2">COL-18-3</strain>
    </source>
</reference>
<dbReference type="AlphaFoldDB" id="A0A1R1PSF6"/>
<sequence>MARGEAQIEHTRVEYLTKVDSIEEKVDSQCSPKKIQNSQHSLQLKNTMASKWDKYLCPDKTGERVELPRQLNDNMKRLEVINGTKDELYTKYEKSTRYFEKFDNDECLSENPSSKKIIKEHQEEKNVEHNLKHELETTVRQPVIKKPKTSENFSLAPKNSSSLISSALHKYKSRIKNKGSI</sequence>
<evidence type="ECO:0000313" key="1">
    <source>
        <dbReference type="EMBL" id="OMH83881.1"/>
    </source>
</evidence>
<organism evidence="1 2">
    <name type="scientific">Zancudomyces culisetae</name>
    <name type="common">Gut fungus</name>
    <name type="synonym">Smittium culisetae</name>
    <dbReference type="NCBI Taxonomy" id="1213189"/>
    <lineage>
        <taxon>Eukaryota</taxon>
        <taxon>Fungi</taxon>
        <taxon>Fungi incertae sedis</taxon>
        <taxon>Zoopagomycota</taxon>
        <taxon>Kickxellomycotina</taxon>
        <taxon>Harpellomycetes</taxon>
        <taxon>Harpellales</taxon>
        <taxon>Legeriomycetaceae</taxon>
        <taxon>Zancudomyces</taxon>
    </lineage>
</organism>
<accession>A0A1R1PSF6</accession>
<gene>
    <name evidence="1" type="ORF">AX774_g2608</name>
</gene>
<dbReference type="EMBL" id="LSSK01000293">
    <property type="protein sequence ID" value="OMH83881.1"/>
    <property type="molecule type" value="Genomic_DNA"/>
</dbReference>